<accession>A0A564Z429</accession>
<proteinExistence type="predicted"/>
<name>A0A564Z429_HYMDI</name>
<keyword evidence="2" id="KW-1185">Reference proteome</keyword>
<evidence type="ECO:0000313" key="1">
    <source>
        <dbReference type="EMBL" id="VUZ53544.1"/>
    </source>
</evidence>
<sequence>MVLCEQQIIVLHGLKTRHVCNEPAVVNRLCISYISPSVIQGQVADTIDFAFLLQFHNEILTTIKFFWIYNQL</sequence>
<gene>
    <name evidence="1" type="ORF">WMSIL1_LOCUS11724</name>
</gene>
<dbReference type="EMBL" id="CABIJS010000555">
    <property type="protein sequence ID" value="VUZ53544.1"/>
    <property type="molecule type" value="Genomic_DNA"/>
</dbReference>
<reference evidence="1 2" key="1">
    <citation type="submission" date="2019-07" db="EMBL/GenBank/DDBJ databases">
        <authorList>
            <person name="Jastrzebski P J."/>
            <person name="Paukszto L."/>
            <person name="Jastrzebski P J."/>
        </authorList>
    </citation>
    <scope>NUCLEOTIDE SEQUENCE [LARGE SCALE GENOMIC DNA]</scope>
    <source>
        <strain evidence="1 2">WMS-il1</strain>
    </source>
</reference>
<dbReference type="AlphaFoldDB" id="A0A564Z429"/>
<organism evidence="1 2">
    <name type="scientific">Hymenolepis diminuta</name>
    <name type="common">Rat tapeworm</name>
    <dbReference type="NCBI Taxonomy" id="6216"/>
    <lineage>
        <taxon>Eukaryota</taxon>
        <taxon>Metazoa</taxon>
        <taxon>Spiralia</taxon>
        <taxon>Lophotrochozoa</taxon>
        <taxon>Platyhelminthes</taxon>
        <taxon>Cestoda</taxon>
        <taxon>Eucestoda</taxon>
        <taxon>Cyclophyllidea</taxon>
        <taxon>Hymenolepididae</taxon>
        <taxon>Hymenolepis</taxon>
    </lineage>
</organism>
<evidence type="ECO:0000313" key="2">
    <source>
        <dbReference type="Proteomes" id="UP000321570"/>
    </source>
</evidence>
<protein>
    <submittedName>
        <fullName evidence="1">Uncharacterized protein</fullName>
    </submittedName>
</protein>
<dbReference type="Proteomes" id="UP000321570">
    <property type="component" value="Unassembled WGS sequence"/>
</dbReference>